<evidence type="ECO:0000313" key="2">
    <source>
        <dbReference type="Proteomes" id="UP000186594"/>
    </source>
</evidence>
<protein>
    <submittedName>
        <fullName evidence="1">Uncharacterized protein</fullName>
    </submittedName>
</protein>
<dbReference type="AlphaFoldDB" id="A0A1U7LTE8"/>
<dbReference type="EMBL" id="LXFE01000320">
    <property type="protein sequence ID" value="OLL25791.1"/>
    <property type="molecule type" value="Genomic_DNA"/>
</dbReference>
<gene>
    <name evidence="1" type="ORF">NEOLI_003641</name>
</gene>
<keyword evidence="2" id="KW-1185">Reference proteome</keyword>
<evidence type="ECO:0000313" key="1">
    <source>
        <dbReference type="EMBL" id="OLL25791.1"/>
    </source>
</evidence>
<sequence>MLSAAYAWWLVLRQCSRQPVVCQAHIAHPPHIFGHLPVAGQLHIVHQPPGGNRPPVVGQPPVFNQPPAVNHPPVAGLLPIASRQPAPNHPPFLNQPPVKAVLAPLDSPRLLWIARYLREVFEAGQSGHLLIAPTFAHLLDTKLIDDLDPPALYDLFFHSHCPSPRLRALKHIRVSTELYSEIGDLLSERGIKYRSGEFDALFDHLLRTARTDSSDDAMLT</sequence>
<comment type="caution">
    <text evidence="1">The sequence shown here is derived from an EMBL/GenBank/DDBJ whole genome shotgun (WGS) entry which is preliminary data.</text>
</comment>
<organism evidence="1 2">
    <name type="scientific">Neolecta irregularis (strain DAH-3)</name>
    <dbReference type="NCBI Taxonomy" id="1198029"/>
    <lineage>
        <taxon>Eukaryota</taxon>
        <taxon>Fungi</taxon>
        <taxon>Dikarya</taxon>
        <taxon>Ascomycota</taxon>
        <taxon>Taphrinomycotina</taxon>
        <taxon>Neolectales</taxon>
        <taxon>Neolectaceae</taxon>
        <taxon>Neolecta</taxon>
    </lineage>
</organism>
<name>A0A1U7LTE8_NEOID</name>
<dbReference type="Proteomes" id="UP000186594">
    <property type="component" value="Unassembled WGS sequence"/>
</dbReference>
<accession>A0A1U7LTE8</accession>
<proteinExistence type="predicted"/>
<reference evidence="1 2" key="1">
    <citation type="submission" date="2016-04" db="EMBL/GenBank/DDBJ databases">
        <title>Evolutionary innovation and constraint leading to complex multicellularity in the Ascomycota.</title>
        <authorList>
            <person name="Cisse O."/>
            <person name="Nguyen A."/>
            <person name="Hewitt D.A."/>
            <person name="Jedd G."/>
            <person name="Stajich J.E."/>
        </authorList>
    </citation>
    <scope>NUCLEOTIDE SEQUENCE [LARGE SCALE GENOMIC DNA]</scope>
    <source>
        <strain evidence="1 2">DAH-3</strain>
    </source>
</reference>